<protein>
    <recommendedName>
        <fullName evidence="4">Methyltransferase domain-containing protein</fullName>
    </recommendedName>
</protein>
<evidence type="ECO:0000259" key="4">
    <source>
        <dbReference type="Pfam" id="PF13649"/>
    </source>
</evidence>
<dbReference type="Proteomes" id="UP000054466">
    <property type="component" value="Unassembled WGS sequence"/>
</dbReference>
<keyword evidence="6" id="KW-1185">Reference proteome</keyword>
<accession>A0A0D2CUE3</accession>
<keyword evidence="3" id="KW-0949">S-adenosyl-L-methionine</keyword>
<name>A0A0D2CUE3_9EURO</name>
<evidence type="ECO:0000256" key="1">
    <source>
        <dbReference type="ARBA" id="ARBA00022603"/>
    </source>
</evidence>
<organism evidence="5 6">
    <name type="scientific">Cladophialophora immunda</name>
    <dbReference type="NCBI Taxonomy" id="569365"/>
    <lineage>
        <taxon>Eukaryota</taxon>
        <taxon>Fungi</taxon>
        <taxon>Dikarya</taxon>
        <taxon>Ascomycota</taxon>
        <taxon>Pezizomycotina</taxon>
        <taxon>Eurotiomycetes</taxon>
        <taxon>Chaetothyriomycetidae</taxon>
        <taxon>Chaetothyriales</taxon>
        <taxon>Herpotrichiellaceae</taxon>
        <taxon>Cladophialophora</taxon>
    </lineage>
</organism>
<dbReference type="STRING" id="569365.A0A0D2CUE3"/>
<gene>
    <name evidence="5" type="ORF">PV07_01525</name>
</gene>
<sequence>MAQNVYDTPSFFVEYQKLARSQHGLDGAPEWPTLRNLVGDVRDARVLDLGCGFGWFCRWAIKHGSARAAHGIDLSENMLARAQAMTPDAEFPGISYQRADLEGLRLPTRAYDLVYSSLVLHYLPTPSLRNLLAEVFTCLIHGGRFVFSIEHPVLTAPADASWKRDENGTVYWPLNQYWDEGLRVTDWLAPGVRKYHRTVETYLSLLLSTGFELTAYKESWDGLDLKPRLEDTGEAHRPYFLFIAVRKPPAE</sequence>
<dbReference type="EMBL" id="KN847040">
    <property type="protein sequence ID" value="KIW34768.1"/>
    <property type="molecule type" value="Genomic_DNA"/>
</dbReference>
<dbReference type="InterPro" id="IPR029063">
    <property type="entry name" value="SAM-dependent_MTases_sf"/>
</dbReference>
<evidence type="ECO:0000313" key="5">
    <source>
        <dbReference type="EMBL" id="KIW34768.1"/>
    </source>
</evidence>
<dbReference type="SUPFAM" id="SSF53335">
    <property type="entry name" value="S-adenosyl-L-methionine-dependent methyltransferases"/>
    <property type="match status" value="1"/>
</dbReference>
<dbReference type="CDD" id="cd02440">
    <property type="entry name" value="AdoMet_MTases"/>
    <property type="match status" value="1"/>
</dbReference>
<dbReference type="PANTHER" id="PTHR43464:SF19">
    <property type="entry name" value="UBIQUINONE BIOSYNTHESIS O-METHYLTRANSFERASE, MITOCHONDRIAL"/>
    <property type="match status" value="1"/>
</dbReference>
<dbReference type="HOGENOM" id="CLU_049749_4_0_1"/>
<dbReference type="InterPro" id="IPR041698">
    <property type="entry name" value="Methyltransf_25"/>
</dbReference>
<dbReference type="Pfam" id="PF13649">
    <property type="entry name" value="Methyltransf_25"/>
    <property type="match status" value="1"/>
</dbReference>
<feature type="domain" description="Methyltransferase" evidence="4">
    <location>
        <begin position="46"/>
        <end position="143"/>
    </location>
</feature>
<dbReference type="GO" id="GO:0008168">
    <property type="term" value="F:methyltransferase activity"/>
    <property type="evidence" value="ECO:0007669"/>
    <property type="project" value="UniProtKB-KW"/>
</dbReference>
<dbReference type="GO" id="GO:0032259">
    <property type="term" value="P:methylation"/>
    <property type="evidence" value="ECO:0007669"/>
    <property type="project" value="UniProtKB-KW"/>
</dbReference>
<proteinExistence type="predicted"/>
<dbReference type="OrthoDB" id="66144at2759"/>
<dbReference type="GeneID" id="27340719"/>
<evidence type="ECO:0000313" key="6">
    <source>
        <dbReference type="Proteomes" id="UP000054466"/>
    </source>
</evidence>
<keyword evidence="2" id="KW-0808">Transferase</keyword>
<dbReference type="RefSeq" id="XP_016254984.1">
    <property type="nucleotide sequence ID" value="XM_016388056.1"/>
</dbReference>
<keyword evidence="1" id="KW-0489">Methyltransferase</keyword>
<dbReference type="PANTHER" id="PTHR43464">
    <property type="entry name" value="METHYLTRANSFERASE"/>
    <property type="match status" value="1"/>
</dbReference>
<evidence type="ECO:0000256" key="2">
    <source>
        <dbReference type="ARBA" id="ARBA00022679"/>
    </source>
</evidence>
<dbReference type="Gene3D" id="3.40.50.150">
    <property type="entry name" value="Vaccinia Virus protein VP39"/>
    <property type="match status" value="1"/>
</dbReference>
<reference evidence="5 6" key="1">
    <citation type="submission" date="2015-01" db="EMBL/GenBank/DDBJ databases">
        <title>The Genome Sequence of Cladophialophora immunda CBS83496.</title>
        <authorList>
            <consortium name="The Broad Institute Genomics Platform"/>
            <person name="Cuomo C."/>
            <person name="de Hoog S."/>
            <person name="Gorbushina A."/>
            <person name="Stielow B."/>
            <person name="Teixiera M."/>
            <person name="Abouelleil A."/>
            <person name="Chapman S.B."/>
            <person name="Priest M."/>
            <person name="Young S.K."/>
            <person name="Wortman J."/>
            <person name="Nusbaum C."/>
            <person name="Birren B."/>
        </authorList>
    </citation>
    <scope>NUCLEOTIDE SEQUENCE [LARGE SCALE GENOMIC DNA]</scope>
    <source>
        <strain evidence="5 6">CBS 83496</strain>
    </source>
</reference>
<dbReference type="AlphaFoldDB" id="A0A0D2CUE3"/>
<dbReference type="VEuPathDB" id="FungiDB:PV07_01525"/>
<evidence type="ECO:0000256" key="3">
    <source>
        <dbReference type="ARBA" id="ARBA00022691"/>
    </source>
</evidence>